<keyword evidence="8" id="KW-0325">Glycoprotein</keyword>
<keyword evidence="5" id="KW-0858">Xylan degradation</keyword>
<dbReference type="PANTHER" id="PTHR42721:SF3">
    <property type="entry name" value="BETA-D-XYLOSIDASE 5-RELATED"/>
    <property type="match status" value="1"/>
</dbReference>
<dbReference type="GO" id="GO:0046556">
    <property type="term" value="F:alpha-L-arabinofuranosidase activity"/>
    <property type="evidence" value="ECO:0007669"/>
    <property type="project" value="TreeGrafter"/>
</dbReference>
<dbReference type="FunFam" id="3.40.50.1700:FF:000007">
    <property type="entry name" value="Exo-1,4-beta-xylosidase xlnD"/>
    <property type="match status" value="1"/>
</dbReference>
<dbReference type="InterPro" id="IPR026891">
    <property type="entry name" value="Fn3-like"/>
</dbReference>
<evidence type="ECO:0000256" key="12">
    <source>
        <dbReference type="SAM" id="SignalP"/>
    </source>
</evidence>
<dbReference type="SUPFAM" id="SSF52279">
    <property type="entry name" value="Beta-D-glucan exohydrolase, C-terminal domain"/>
    <property type="match status" value="1"/>
</dbReference>
<comment type="similarity">
    <text evidence="3">Belongs to the glycosyl hydrolase 3 family.</text>
</comment>
<keyword evidence="4" id="KW-0964">Secreted</keyword>
<dbReference type="PANTHER" id="PTHR42721">
    <property type="entry name" value="SUGAR HYDROLASE-RELATED"/>
    <property type="match status" value="1"/>
</dbReference>
<dbReference type="GO" id="GO:0045493">
    <property type="term" value="P:xylan catabolic process"/>
    <property type="evidence" value="ECO:0007669"/>
    <property type="project" value="UniProtKB-KW"/>
</dbReference>
<keyword evidence="9" id="KW-0326">Glycosidase</keyword>
<evidence type="ECO:0000259" key="13">
    <source>
        <dbReference type="SMART" id="SM01217"/>
    </source>
</evidence>
<dbReference type="InterPro" id="IPR001764">
    <property type="entry name" value="Glyco_hydro_3_N"/>
</dbReference>
<feature type="chain" id="PRO_5043597761" description="xylan 1,4-beta-xylosidase" evidence="12">
    <location>
        <begin position="23"/>
        <end position="752"/>
    </location>
</feature>
<comment type="caution">
    <text evidence="14">The sequence shown here is derived from an EMBL/GenBank/DDBJ whole genome shotgun (WGS) entry which is preliminary data.</text>
</comment>
<dbReference type="Gene3D" id="3.40.50.1700">
    <property type="entry name" value="Glycoside hydrolase family 3 C-terminal domain"/>
    <property type="match status" value="1"/>
</dbReference>
<evidence type="ECO:0000256" key="10">
    <source>
        <dbReference type="ARBA" id="ARBA00024574"/>
    </source>
</evidence>
<feature type="domain" description="Fibronectin type III-like" evidence="13">
    <location>
        <begin position="659"/>
        <end position="729"/>
    </location>
</feature>
<dbReference type="SMART" id="SM01217">
    <property type="entry name" value="Fn3_like"/>
    <property type="match status" value="1"/>
</dbReference>
<evidence type="ECO:0000256" key="6">
    <source>
        <dbReference type="ARBA" id="ARBA00022729"/>
    </source>
</evidence>
<dbReference type="InterPro" id="IPR017853">
    <property type="entry name" value="GH"/>
</dbReference>
<dbReference type="InterPro" id="IPR036962">
    <property type="entry name" value="Glyco_hydro_3_N_sf"/>
</dbReference>
<evidence type="ECO:0000256" key="3">
    <source>
        <dbReference type="ARBA" id="ARBA00005336"/>
    </source>
</evidence>
<dbReference type="AlphaFoldDB" id="A0AAW0DYK4"/>
<proteinExistence type="inferred from homology"/>
<evidence type="ECO:0000256" key="7">
    <source>
        <dbReference type="ARBA" id="ARBA00022801"/>
    </source>
</evidence>
<keyword evidence="5" id="KW-0624">Polysaccharide degradation</keyword>
<comment type="pathway">
    <text evidence="2">Glycan degradation; xylan degradation.</text>
</comment>
<evidence type="ECO:0000313" key="14">
    <source>
        <dbReference type="EMBL" id="KAK7056457.1"/>
    </source>
</evidence>
<dbReference type="GO" id="GO:0031222">
    <property type="term" value="P:arabinan catabolic process"/>
    <property type="evidence" value="ECO:0007669"/>
    <property type="project" value="TreeGrafter"/>
</dbReference>
<evidence type="ECO:0000313" key="15">
    <source>
        <dbReference type="Proteomes" id="UP001383192"/>
    </source>
</evidence>
<comment type="catalytic activity">
    <reaction evidence="10">
        <text>Hydrolysis of (1-&gt;4)-beta-D-xylans, to remove successive D-xylose residues from the non-reducing termini.</text>
        <dbReference type="EC" id="3.2.1.37"/>
    </reaction>
</comment>
<accession>A0AAW0DYK4</accession>
<keyword evidence="7" id="KW-0378">Hydrolase</keyword>
<dbReference type="Pfam" id="PF01915">
    <property type="entry name" value="Glyco_hydro_3_C"/>
    <property type="match status" value="1"/>
</dbReference>
<dbReference type="InterPro" id="IPR002772">
    <property type="entry name" value="Glyco_hydro_3_C"/>
</dbReference>
<dbReference type="Proteomes" id="UP001383192">
    <property type="component" value="Unassembled WGS sequence"/>
</dbReference>
<comment type="subcellular location">
    <subcellularLocation>
        <location evidence="1">Secreted</location>
    </subcellularLocation>
</comment>
<dbReference type="InterPro" id="IPR013783">
    <property type="entry name" value="Ig-like_fold"/>
</dbReference>
<keyword evidence="15" id="KW-1185">Reference proteome</keyword>
<reference evidence="14 15" key="1">
    <citation type="submission" date="2024-01" db="EMBL/GenBank/DDBJ databases">
        <title>A draft genome for a cacao thread blight-causing isolate of Paramarasmius palmivorus.</title>
        <authorList>
            <person name="Baruah I.K."/>
            <person name="Bukari Y."/>
            <person name="Amoako-Attah I."/>
            <person name="Meinhardt L.W."/>
            <person name="Bailey B.A."/>
            <person name="Cohen S.P."/>
        </authorList>
    </citation>
    <scope>NUCLEOTIDE SEQUENCE [LARGE SCALE GENOMIC DNA]</scope>
    <source>
        <strain evidence="14 15">GH-12</strain>
    </source>
</reference>
<evidence type="ECO:0000256" key="1">
    <source>
        <dbReference type="ARBA" id="ARBA00004613"/>
    </source>
</evidence>
<dbReference type="InterPro" id="IPR036881">
    <property type="entry name" value="Glyco_hydro_3_C_sf"/>
</dbReference>
<dbReference type="EC" id="3.2.1.37" evidence="11"/>
<protein>
    <recommendedName>
        <fullName evidence="11">xylan 1,4-beta-xylosidase</fullName>
        <ecNumber evidence="11">3.2.1.37</ecNumber>
    </recommendedName>
</protein>
<feature type="signal peptide" evidence="12">
    <location>
        <begin position="1"/>
        <end position="22"/>
    </location>
</feature>
<dbReference type="InterPro" id="IPR044993">
    <property type="entry name" value="BXL"/>
</dbReference>
<dbReference type="GO" id="GO:0009044">
    <property type="term" value="F:xylan 1,4-beta-xylosidase activity"/>
    <property type="evidence" value="ECO:0007669"/>
    <property type="project" value="UniProtKB-EC"/>
</dbReference>
<keyword evidence="5" id="KW-0119">Carbohydrate metabolism</keyword>
<evidence type="ECO:0000256" key="2">
    <source>
        <dbReference type="ARBA" id="ARBA00004851"/>
    </source>
</evidence>
<dbReference type="Pfam" id="PF14310">
    <property type="entry name" value="Fn3-like"/>
    <property type="match status" value="1"/>
</dbReference>
<dbReference type="Pfam" id="PF00933">
    <property type="entry name" value="Glyco_hydro_3"/>
    <property type="match status" value="1"/>
</dbReference>
<dbReference type="Gene3D" id="3.20.20.300">
    <property type="entry name" value="Glycoside hydrolase, family 3, N-terminal domain"/>
    <property type="match status" value="1"/>
</dbReference>
<dbReference type="EMBL" id="JAYKXP010000007">
    <property type="protein sequence ID" value="KAK7056457.1"/>
    <property type="molecule type" value="Genomic_DNA"/>
</dbReference>
<name>A0AAW0DYK4_9AGAR</name>
<evidence type="ECO:0000256" key="11">
    <source>
        <dbReference type="ARBA" id="ARBA00026107"/>
    </source>
</evidence>
<evidence type="ECO:0000256" key="5">
    <source>
        <dbReference type="ARBA" id="ARBA00022651"/>
    </source>
</evidence>
<organism evidence="14 15">
    <name type="scientific">Paramarasmius palmivorus</name>
    <dbReference type="NCBI Taxonomy" id="297713"/>
    <lineage>
        <taxon>Eukaryota</taxon>
        <taxon>Fungi</taxon>
        <taxon>Dikarya</taxon>
        <taxon>Basidiomycota</taxon>
        <taxon>Agaricomycotina</taxon>
        <taxon>Agaricomycetes</taxon>
        <taxon>Agaricomycetidae</taxon>
        <taxon>Agaricales</taxon>
        <taxon>Marasmiineae</taxon>
        <taxon>Marasmiaceae</taxon>
        <taxon>Paramarasmius</taxon>
    </lineage>
</organism>
<dbReference type="SUPFAM" id="SSF51445">
    <property type="entry name" value="(Trans)glycosidases"/>
    <property type="match status" value="1"/>
</dbReference>
<gene>
    <name evidence="14" type="ORF">VNI00_003012</name>
</gene>
<dbReference type="Gene3D" id="2.60.40.10">
    <property type="entry name" value="Immunoglobulins"/>
    <property type="match status" value="1"/>
</dbReference>
<keyword evidence="6 12" id="KW-0732">Signal</keyword>
<evidence type="ECO:0000256" key="4">
    <source>
        <dbReference type="ARBA" id="ARBA00022525"/>
    </source>
</evidence>
<sequence length="752" mass="80786">MTRGKPLITLLAFSSVFITAHGAFPDCVNGPLKNNQVCNVTARSIDRAKALVAALTTDEVIQNVDAYSPGVSRLGIPAYNWWSEALHGVGYSPGTSFGGAGQEFSSATSFPAPILMGAAFDDELIGKVADVINFFTPNINPYKDPRWGRGQETPGEDPFHLSQYVYQLISGLQGGINPSPYLKVAADCKHWAGYDLEKWNGIERFGFNAQMSLQDLAEYYSPSFQSCVRDAKASSVMCSYNAVNGVPSCANRYLLQNVVRELWELGDEQWIVSDCGAIGYINDAHRFSGTYENASAVALRAGTDIDCTWGGKGTYATHISGALQQGLIDEQRVRTALTRAYNSLVRLGYFDPPANQPYRQLRWSDVNTQSAQQLAYQAAVEGIVLLKNDGILPLASSVKRVALIGPWARATSQMQSNYNGAAPFLVSPEQAFKNAGYTVNVQTGTAINSQDTSGFGAAVNAANSADVVFYLGGIDTSIETEGLDRTEITWPGNQLDLIKQLANTGKPLVVLQMGGGQVDSSSLRDDSRVKALIWGGYPGQSGGTALVDIITGKVAPAGRLPLTQYPASYVNQVAMTNMNLRPGNSNPGRTYKWYNGQAVYEFGTGLHYTTFAFSWASGGSSYNIQNLVSAASGAIHLDLGVLDTFGVTVSNTGSRASDYVALLFSRTTAGPQPAPKKELVSYSRLKNIQPGSSAVASLKITLGTIARTDERGNRILYPGQYELILDTGANGKLSKTVTLTGDQATLIQWPQP</sequence>
<evidence type="ECO:0000256" key="8">
    <source>
        <dbReference type="ARBA" id="ARBA00023180"/>
    </source>
</evidence>
<evidence type="ECO:0000256" key="9">
    <source>
        <dbReference type="ARBA" id="ARBA00023295"/>
    </source>
</evidence>
<dbReference type="GO" id="GO:0005576">
    <property type="term" value="C:extracellular region"/>
    <property type="evidence" value="ECO:0007669"/>
    <property type="project" value="UniProtKB-SubCell"/>
</dbReference>